<organism evidence="3 4">
    <name type="scientific">Ottowia flava</name>
    <dbReference type="NCBI Taxonomy" id="2675430"/>
    <lineage>
        <taxon>Bacteria</taxon>
        <taxon>Pseudomonadati</taxon>
        <taxon>Pseudomonadota</taxon>
        <taxon>Betaproteobacteria</taxon>
        <taxon>Burkholderiales</taxon>
        <taxon>Comamonadaceae</taxon>
        <taxon>Ottowia</taxon>
    </lineage>
</organism>
<feature type="chain" id="PRO_5047069593" description="DUF4156 domain-containing protein" evidence="2">
    <location>
        <begin position="35"/>
        <end position="105"/>
    </location>
</feature>
<comment type="caution">
    <text evidence="3">The sequence shown here is derived from an EMBL/GenBank/DDBJ whole genome shotgun (WGS) entry which is preliminary data.</text>
</comment>
<feature type="compositionally biased region" description="Polar residues" evidence="1">
    <location>
        <begin position="75"/>
        <end position="87"/>
    </location>
</feature>
<feature type="signal peptide" evidence="2">
    <location>
        <begin position="1"/>
        <end position="34"/>
    </location>
</feature>
<keyword evidence="2" id="KW-0732">Signal</keyword>
<evidence type="ECO:0000256" key="2">
    <source>
        <dbReference type="SAM" id="SignalP"/>
    </source>
</evidence>
<dbReference type="EMBL" id="JBHUEJ010000003">
    <property type="protein sequence ID" value="MFD1709241.1"/>
    <property type="molecule type" value="Genomic_DNA"/>
</dbReference>
<gene>
    <name evidence="3" type="ORF">ACFSF0_01340</name>
</gene>
<dbReference type="RefSeq" id="WP_147912999.1">
    <property type="nucleotide sequence ID" value="NZ_JBHUEJ010000003.1"/>
</dbReference>
<keyword evidence="4" id="KW-1185">Reference proteome</keyword>
<evidence type="ECO:0008006" key="5">
    <source>
        <dbReference type="Google" id="ProtNLM"/>
    </source>
</evidence>
<dbReference type="PROSITE" id="PS51257">
    <property type="entry name" value="PROKAR_LIPOPROTEIN"/>
    <property type="match status" value="1"/>
</dbReference>
<evidence type="ECO:0000256" key="1">
    <source>
        <dbReference type="SAM" id="MobiDB-lite"/>
    </source>
</evidence>
<reference evidence="4" key="1">
    <citation type="journal article" date="2019" name="Int. J. Syst. Evol. Microbiol.">
        <title>The Global Catalogue of Microorganisms (GCM) 10K type strain sequencing project: providing services to taxonomists for standard genome sequencing and annotation.</title>
        <authorList>
            <consortium name="The Broad Institute Genomics Platform"/>
            <consortium name="The Broad Institute Genome Sequencing Center for Infectious Disease"/>
            <person name="Wu L."/>
            <person name="Ma J."/>
        </authorList>
    </citation>
    <scope>NUCLEOTIDE SEQUENCE [LARGE SCALE GENOMIC DNA]</scope>
    <source>
        <strain evidence="4">LMG 29247</strain>
    </source>
</reference>
<evidence type="ECO:0000313" key="4">
    <source>
        <dbReference type="Proteomes" id="UP001597304"/>
    </source>
</evidence>
<proteinExistence type="predicted"/>
<sequence length="105" mass="10951">MTARHARPLAPPPTPAQRALAAAALALLGLAGCADLGPTAKSGPTVHQLQDAVQHCRQTGQRVRLTGPNAPAGQGSYTNIQDSSGQRQTERSDPSDGGSWFRCRP</sequence>
<feature type="region of interest" description="Disordered" evidence="1">
    <location>
        <begin position="57"/>
        <end position="105"/>
    </location>
</feature>
<protein>
    <recommendedName>
        <fullName evidence="5">DUF4156 domain-containing protein</fullName>
    </recommendedName>
</protein>
<accession>A0ABW4KQZ7</accession>
<evidence type="ECO:0000313" key="3">
    <source>
        <dbReference type="EMBL" id="MFD1709241.1"/>
    </source>
</evidence>
<name>A0ABW4KQZ7_9BURK</name>
<dbReference type="Proteomes" id="UP001597304">
    <property type="component" value="Unassembled WGS sequence"/>
</dbReference>